<evidence type="ECO:0000313" key="2">
    <source>
        <dbReference type="EMBL" id="CBH18652.1"/>
    </source>
</evidence>
<keyword evidence="1" id="KW-0472">Membrane</keyword>
<evidence type="ECO:0000256" key="1">
    <source>
        <dbReference type="SAM" id="Phobius"/>
    </source>
</evidence>
<accession>D0AAF1</accession>
<dbReference type="AlphaFoldDB" id="D0AAF1"/>
<keyword evidence="1" id="KW-1133">Transmembrane helix</keyword>
<dbReference type="RefSeq" id="XP_011780916.1">
    <property type="nucleotide sequence ID" value="XM_011782614.1"/>
</dbReference>
<dbReference type="Proteomes" id="UP000002316">
    <property type="component" value="Chromosome 11"/>
</dbReference>
<feature type="transmembrane region" description="Helical" evidence="1">
    <location>
        <begin position="57"/>
        <end position="79"/>
    </location>
</feature>
<keyword evidence="1" id="KW-0812">Transmembrane</keyword>
<gene>
    <name evidence="2" type="ORF">TbgDal_XI17720</name>
</gene>
<dbReference type="EMBL" id="FN554974">
    <property type="protein sequence ID" value="CBH18652.1"/>
    <property type="molecule type" value="Genomic_DNA"/>
</dbReference>
<dbReference type="KEGG" id="tbg:TbgDal_XI17720"/>
<dbReference type="GeneID" id="23866987"/>
<evidence type="ECO:0000313" key="3">
    <source>
        <dbReference type="Proteomes" id="UP000002316"/>
    </source>
</evidence>
<sequence>MRVKGRKEVRTVKRKGKGFSALTVVKTRLKAKGVAKICVSHLKESNLSSLYMVNTRFYIVSSLFTESLLLLLLYPYFIYMLSWLFTYFPVLLNTGRVCSRTVGGIPCAKRSAPPILRDSGEGCQKKLCAS</sequence>
<reference evidence="3" key="1">
    <citation type="journal article" date="2010" name="PLoS Negl. Trop. Dis.">
        <title>The genome sequence of Trypanosoma brucei gambiense, causative agent of chronic human african trypanosomiasis.</title>
        <authorList>
            <person name="Jackson A.P."/>
            <person name="Sanders M."/>
            <person name="Berry A."/>
            <person name="McQuillan J."/>
            <person name="Aslett M.A."/>
            <person name="Quail M.A."/>
            <person name="Chukualim B."/>
            <person name="Capewell P."/>
            <person name="MacLeod A."/>
            <person name="Melville S.E."/>
            <person name="Gibson W."/>
            <person name="Barry J.D."/>
            <person name="Berriman M."/>
            <person name="Hertz-Fowler C."/>
        </authorList>
    </citation>
    <scope>NUCLEOTIDE SEQUENCE [LARGE SCALE GENOMIC DNA]</scope>
    <source>
        <strain evidence="3">MHOM/CI/86/DAL972</strain>
    </source>
</reference>
<organism evidence="2 3">
    <name type="scientific">Trypanosoma brucei gambiense (strain MHOM/CI/86/DAL972)</name>
    <dbReference type="NCBI Taxonomy" id="679716"/>
    <lineage>
        <taxon>Eukaryota</taxon>
        <taxon>Discoba</taxon>
        <taxon>Euglenozoa</taxon>
        <taxon>Kinetoplastea</taxon>
        <taxon>Metakinetoplastina</taxon>
        <taxon>Trypanosomatida</taxon>
        <taxon>Trypanosomatidae</taxon>
        <taxon>Trypanosoma</taxon>
    </lineage>
</organism>
<name>D0AAF1_TRYB9</name>
<proteinExistence type="predicted"/>
<protein>
    <submittedName>
        <fullName evidence="2">Uncharacterized protein</fullName>
    </submittedName>
</protein>